<dbReference type="InterPro" id="IPR002035">
    <property type="entry name" value="VWF_A"/>
</dbReference>
<evidence type="ECO:0000259" key="3">
    <source>
        <dbReference type="PROSITE" id="PS50234"/>
    </source>
</evidence>
<feature type="domain" description="VWFA" evidence="3">
    <location>
        <begin position="897"/>
        <end position="1069"/>
    </location>
</feature>
<feature type="compositionally biased region" description="Polar residues" evidence="1">
    <location>
        <begin position="676"/>
        <end position="703"/>
    </location>
</feature>
<feature type="compositionally biased region" description="Basic and acidic residues" evidence="1">
    <location>
        <begin position="841"/>
        <end position="862"/>
    </location>
</feature>
<dbReference type="InterPro" id="IPR000884">
    <property type="entry name" value="TSP1_rpt"/>
</dbReference>
<feature type="compositionally biased region" description="Basic and acidic residues" evidence="1">
    <location>
        <begin position="322"/>
        <end position="340"/>
    </location>
</feature>
<dbReference type="InterPro" id="IPR036383">
    <property type="entry name" value="TSP1_rpt_sf"/>
</dbReference>
<dbReference type="PRINTS" id="PR00453">
    <property type="entry name" value="VWFADOMAIN"/>
</dbReference>
<dbReference type="Proteomes" id="UP001159405">
    <property type="component" value="Unassembled WGS sequence"/>
</dbReference>
<feature type="compositionally biased region" description="Polar residues" evidence="1">
    <location>
        <begin position="798"/>
        <end position="816"/>
    </location>
</feature>
<feature type="compositionally biased region" description="Polar residues" evidence="1">
    <location>
        <begin position="341"/>
        <end position="350"/>
    </location>
</feature>
<evidence type="ECO:0000256" key="2">
    <source>
        <dbReference type="SAM" id="SignalP"/>
    </source>
</evidence>
<comment type="caution">
    <text evidence="4">The sequence shown here is derived from an EMBL/GenBank/DDBJ whole genome shotgun (WGS) entry which is preliminary data.</text>
</comment>
<feature type="compositionally biased region" description="Polar residues" evidence="1">
    <location>
        <begin position="312"/>
        <end position="321"/>
    </location>
</feature>
<evidence type="ECO:0000313" key="4">
    <source>
        <dbReference type="EMBL" id="CAH3171267.1"/>
    </source>
</evidence>
<feature type="domain" description="VWFA" evidence="3">
    <location>
        <begin position="1609"/>
        <end position="1784"/>
    </location>
</feature>
<feature type="compositionally biased region" description="Polar residues" evidence="1">
    <location>
        <begin position="399"/>
        <end position="416"/>
    </location>
</feature>
<dbReference type="PANTHER" id="PTHR24020:SF20">
    <property type="entry name" value="PH DOMAIN-CONTAINING PROTEIN"/>
    <property type="match status" value="1"/>
</dbReference>
<feature type="compositionally biased region" description="Basic and acidic residues" evidence="1">
    <location>
        <begin position="725"/>
        <end position="742"/>
    </location>
</feature>
<dbReference type="Pfam" id="PF00090">
    <property type="entry name" value="TSP_1"/>
    <property type="match status" value="1"/>
</dbReference>
<dbReference type="Pfam" id="PF00092">
    <property type="entry name" value="VWA"/>
    <property type="match status" value="3"/>
</dbReference>
<feature type="region of interest" description="Disordered" evidence="1">
    <location>
        <begin position="194"/>
        <end position="229"/>
    </location>
</feature>
<feature type="compositionally biased region" description="Polar residues" evidence="1">
    <location>
        <begin position="261"/>
        <end position="272"/>
    </location>
</feature>
<dbReference type="PROSITE" id="PS50234">
    <property type="entry name" value="VWFA"/>
    <property type="match status" value="3"/>
</dbReference>
<dbReference type="InterPro" id="IPR036465">
    <property type="entry name" value="vWFA_dom_sf"/>
</dbReference>
<feature type="compositionally biased region" description="Low complexity" evidence="1">
    <location>
        <begin position="383"/>
        <end position="398"/>
    </location>
</feature>
<feature type="compositionally biased region" description="Basic and acidic residues" evidence="1">
    <location>
        <begin position="1103"/>
        <end position="1113"/>
    </location>
</feature>
<dbReference type="Gene3D" id="2.20.100.10">
    <property type="entry name" value="Thrombospondin type-1 (TSP1) repeat"/>
    <property type="match status" value="1"/>
</dbReference>
<feature type="compositionally biased region" description="Low complexity" evidence="1">
    <location>
        <begin position="709"/>
        <end position="721"/>
    </location>
</feature>
<proteinExistence type="predicted"/>
<feature type="compositionally biased region" description="Polar residues" evidence="1">
    <location>
        <begin position="580"/>
        <end position="593"/>
    </location>
</feature>
<feature type="compositionally biased region" description="Polar residues" evidence="1">
    <location>
        <begin position="507"/>
        <end position="518"/>
    </location>
</feature>
<organism evidence="4 5">
    <name type="scientific">Porites lobata</name>
    <dbReference type="NCBI Taxonomy" id="104759"/>
    <lineage>
        <taxon>Eukaryota</taxon>
        <taxon>Metazoa</taxon>
        <taxon>Cnidaria</taxon>
        <taxon>Anthozoa</taxon>
        <taxon>Hexacorallia</taxon>
        <taxon>Scleractinia</taxon>
        <taxon>Fungiina</taxon>
        <taxon>Poritidae</taxon>
        <taxon>Porites</taxon>
    </lineage>
</organism>
<dbReference type="PROSITE" id="PS50092">
    <property type="entry name" value="TSP1"/>
    <property type="match status" value="1"/>
</dbReference>
<dbReference type="PANTHER" id="PTHR24020">
    <property type="entry name" value="COLLAGEN ALPHA"/>
    <property type="match status" value="1"/>
</dbReference>
<feature type="compositionally biased region" description="Polar residues" evidence="1">
    <location>
        <begin position="636"/>
        <end position="650"/>
    </location>
</feature>
<dbReference type="InterPro" id="IPR050525">
    <property type="entry name" value="ECM_Assembly_Org"/>
</dbReference>
<protein>
    <recommendedName>
        <fullName evidence="3">VWFA domain-containing protein</fullName>
    </recommendedName>
</protein>
<feature type="region of interest" description="Disordered" evidence="1">
    <location>
        <begin position="312"/>
        <end position="873"/>
    </location>
</feature>
<feature type="region of interest" description="Disordered" evidence="1">
    <location>
        <begin position="1097"/>
        <end position="1128"/>
    </location>
</feature>
<feature type="compositionally biased region" description="Polar residues" evidence="1">
    <location>
        <begin position="479"/>
        <end position="492"/>
    </location>
</feature>
<feature type="compositionally biased region" description="Polar residues" evidence="1">
    <location>
        <begin position="1114"/>
        <end position="1125"/>
    </location>
</feature>
<dbReference type="SMART" id="SM00209">
    <property type="entry name" value="TSP1"/>
    <property type="match status" value="1"/>
</dbReference>
<gene>
    <name evidence="4" type="ORF">PLOB_00011706</name>
</gene>
<name>A0ABN8QXL4_9CNID</name>
<reference evidence="4 5" key="1">
    <citation type="submission" date="2022-05" db="EMBL/GenBank/DDBJ databases">
        <authorList>
            <consortium name="Genoscope - CEA"/>
            <person name="William W."/>
        </authorList>
    </citation>
    <scope>NUCLEOTIDE SEQUENCE [LARGE SCALE GENOMIC DNA]</scope>
</reference>
<sequence length="1795" mass="196694">MWIIVWVLINVIWNIVDTRHINKLSKGFESLGCWRDAWSRSLPTLEGEHYLLMDPNYKGRRHALFKCARAALDKGYNLFGIENGGQCFASADEDKGYHKYGASKECKGDGKGGPWSLQVYRFLNKHDAVNGAYGQWSSWGTCSRTCTGGVRRRMRKCSNPPPSNGGLDCRSLGPSVESQDCNVESCKITFGVGKPESRDLPLESTKRDEKQSQPLVAATPSFPLPTNGQHLDLPVNIKVTSVESNNNIQANNDKGEYVSMPNKNNQDMNQETSGNQQSSSNQDGDQVKMQQGKYIPMSREDINAFKQVATFQNSKSGSNVEQAKHLQESQKPFMDGRDQENSTQVPTHQMANKKPPLRNGMHSSSTAYQKPDAVHGNDDVEAGLSSSQMSSSGEGITSENSPNEDNRIRNSSNYKGSNEEDDKQSENRIDEESMTSNASGKFHDEKSRKITNEGQNQTQKGFSKVGESLRVSGPEFQGKISTDNEPDGSQHSSKFESGLDDARNVEIQMTNKGTNIEKQLNKTRQDFSNQPQVVEDQEQQPKGTAKENFKTAVQGSDHAPVNVEQKAADIQGQEGRKTANKVQETSLGKQSLNLKGDQPSDKHYNKDTSDGSEESQPKASEEERHDEGREKERASSTKIQFQGPVSQQGNKVDDSRHSPNKADALSTDGGKPVDSHSPQPAQTSPNQKQDGESMSQQESPQNVHDSDKMSSSNEKTSSQNSPEGVKNDKHESYEGQPSREEGEPVPIVDLNKSGAMNGEDYGPAPNGEFSGPDESNSMQSQPQTPGPVYDNEAIQGISEMSQRADQSVFQQQNPGNQAGPDESSEIGYDDMGSPQAYTGENVRDTARQQKQKEAAIQERFPDQEEGQGQVGLTSDYYNTEPAEDCLCPKKECSAKADIAFLVDGSANIPQPYYARVLEFIKIFSRGFDKSNIHVGMMAYGDDVKTAFDLKALSDFKQFDDSVSIAPYIGGRAHTGKALSKLKTGLFEMSGRQDAPRALILLSSGGSADDVVAPGAELRDSGVKVTAIGLGKQANVRELITVASEPKSEHVFTAFLDTLPNAMDEIIQGVCRDVMGIVRDRQEPCTCETFSAQGAQSNDYTKVPVDKDTNDERQSTQQIQGSSYPQDQRDLETMRVPLYQNKLSQGFQLPNSSNKDFKIVEVGLSAATPGSDNRPFNKNFGQQGNNNNLKPAIGHGFRLTGIGYSKDIQGENQDHALETSQDPGVQMARPFGNRLRQSPVTNEHSIGADDNFILPDLNNSKNEHLKTDFSNHEQNHMDGPQMHRFAAGLPEHYKPHGNDGADKLPNQGAYGEQPVESLFLYQKPGAKQDNTFSQSSAVNQARGPGLLVNSTASIYPADNVYGRPLQQQRNPTAKQGDLTSDYRRPTKVIAVGKPAEYVNSYPQEQNRQECSGVNLGVVLDSTATVNGQDLNQATMMMNLAKKVSHLFASSPAGNSVGMVVYGGSPQPSVVHFDKFLDQKTMDEAIENASKPSVEMKIGKALSMAQQELFSQLSMFNRNILLLVTDGASFDDVSRPALELKRRGIEVFCLGVGKDVNEAQLDLIASDPKENHVFLAPLNDADALMGRIQREICLAANRETRFSTQRKCPSDLGFVIDGSRSVEVLGKGNFKKMLDFVKNVSVGFSPEDTRVGVITYGTEPQLVIPFNKYTTPTSLAFAIENVPYPGTFTMTGKALTLANQKLFDSGSRINVPRVLVVLSKGASKDNVQKSAEALHKSGVAVISVGLGPSYDITELNNIASKPVAYNVLKTEFNNLPYKVKELQDKICQANDNKKLLI</sequence>
<dbReference type="CDD" id="cd01450">
    <property type="entry name" value="vWFA_subfamily_ECM"/>
    <property type="match status" value="1"/>
</dbReference>
<dbReference type="SUPFAM" id="SSF82895">
    <property type="entry name" value="TSP-1 type 1 repeat"/>
    <property type="match status" value="1"/>
</dbReference>
<feature type="region of interest" description="Disordered" evidence="1">
    <location>
        <begin position="246"/>
        <end position="287"/>
    </location>
</feature>
<keyword evidence="2" id="KW-0732">Signal</keyword>
<feature type="compositionally biased region" description="Basic and acidic residues" evidence="1">
    <location>
        <begin position="598"/>
        <end position="635"/>
    </location>
</feature>
<feature type="compositionally biased region" description="Low complexity" evidence="1">
    <location>
        <begin position="273"/>
        <end position="284"/>
    </location>
</feature>
<feature type="signal peptide" evidence="2">
    <location>
        <begin position="1"/>
        <end position="18"/>
    </location>
</feature>
<dbReference type="SMART" id="SM00327">
    <property type="entry name" value="VWA"/>
    <property type="match status" value="3"/>
</dbReference>
<feature type="compositionally biased region" description="Basic and acidic residues" evidence="1">
    <location>
        <begin position="195"/>
        <end position="211"/>
    </location>
</feature>
<feature type="compositionally biased region" description="Polar residues" evidence="1">
    <location>
        <begin position="773"/>
        <end position="783"/>
    </location>
</feature>
<evidence type="ECO:0000256" key="1">
    <source>
        <dbReference type="SAM" id="MobiDB-lite"/>
    </source>
</evidence>
<evidence type="ECO:0000313" key="5">
    <source>
        <dbReference type="Proteomes" id="UP001159405"/>
    </source>
</evidence>
<feature type="compositionally biased region" description="Polar residues" evidence="1">
    <location>
        <begin position="452"/>
        <end position="461"/>
    </location>
</feature>
<keyword evidence="5" id="KW-1185">Reference proteome</keyword>
<accession>A0ABN8QXL4</accession>
<dbReference type="Gene3D" id="3.40.50.410">
    <property type="entry name" value="von Willebrand factor, type A domain"/>
    <property type="match status" value="3"/>
</dbReference>
<feature type="domain" description="VWFA" evidence="3">
    <location>
        <begin position="1413"/>
        <end position="1590"/>
    </location>
</feature>
<feature type="chain" id="PRO_5045241712" description="VWFA domain-containing protein" evidence="2">
    <location>
        <begin position="19"/>
        <end position="1795"/>
    </location>
</feature>
<dbReference type="SUPFAM" id="SSF53300">
    <property type="entry name" value="vWA-like"/>
    <property type="match status" value="3"/>
</dbReference>
<feature type="compositionally biased region" description="Basic and acidic residues" evidence="1">
    <location>
        <begin position="441"/>
        <end position="451"/>
    </location>
</feature>
<dbReference type="EMBL" id="CALNXK010000162">
    <property type="protein sequence ID" value="CAH3171267.1"/>
    <property type="molecule type" value="Genomic_DNA"/>
</dbReference>